<sequence>MQQQVVITKSVVGWFNVKDVEGKLLLNIAPDVFKKHFPEVSPDISIACMELELNRIVELKEKKKEESERVGNGN</sequence>
<accession>G9D5A8</accession>
<protein>
    <recommendedName>
        <fullName evidence="2">Pathogenicity island protein</fullName>
    </recommendedName>
</protein>
<reference evidence="1" key="2">
    <citation type="submission" date="2011-04" db="EMBL/GenBank/DDBJ databases">
        <authorList>
            <person name="Teng L.-J."/>
            <person name="Chen H.-J."/>
        </authorList>
    </citation>
    <scope>NUCLEOTIDE SEQUENCE</scope>
    <source>
        <strain evidence="1">NTUH-2793</strain>
    </source>
</reference>
<dbReference type="AlphaFoldDB" id="G9D5A8"/>
<name>G9D5A8_STAEP</name>
<evidence type="ECO:0008006" key="2">
    <source>
        <dbReference type="Google" id="ProtNLM"/>
    </source>
</evidence>
<proteinExistence type="predicted"/>
<organism evidence="1">
    <name type="scientific">Staphylococcus epidermidis</name>
    <dbReference type="NCBI Taxonomy" id="1282"/>
    <lineage>
        <taxon>Bacteria</taxon>
        <taxon>Bacillati</taxon>
        <taxon>Bacillota</taxon>
        <taxon>Bacilli</taxon>
        <taxon>Bacillales</taxon>
        <taxon>Staphylococcaceae</taxon>
        <taxon>Staphylococcus</taxon>
    </lineage>
</organism>
<evidence type="ECO:0000313" key="1">
    <source>
        <dbReference type="EMBL" id="AEU08340.1"/>
    </source>
</evidence>
<dbReference type="EMBL" id="JF777505">
    <property type="protein sequence ID" value="AEU08340.1"/>
    <property type="molecule type" value="Genomic_DNA"/>
</dbReference>
<reference evidence="1" key="1">
    <citation type="journal article" date="2011" name="Antimicrob. Agents Chemother.">
        <title>Identification of fusB-Mediated Fusidic Acid Resistance Islands in Staphylococcus epidermidis Isolates.</title>
        <authorList>
            <person name="Chen H.J."/>
            <person name="Tsai J.C."/>
            <person name="Hung W.C."/>
            <person name="Tseng S.P."/>
            <person name="Hsueh P.R."/>
            <person name="Teng L.J."/>
        </authorList>
    </citation>
    <scope>NUCLEOTIDE SEQUENCE</scope>
    <source>
        <strain evidence="1">NTUH-2793</strain>
    </source>
</reference>
<dbReference type="RefSeq" id="WP_032603589.1">
    <property type="nucleotide sequence ID" value="NZ_CAJUVF010000007.1"/>
</dbReference>